<dbReference type="GO" id="GO:0005737">
    <property type="term" value="C:cytoplasm"/>
    <property type="evidence" value="ECO:0000318"/>
    <property type="project" value="GO_Central"/>
</dbReference>
<dbReference type="InterPro" id="IPR001607">
    <property type="entry name" value="Znf_UBP"/>
</dbReference>
<keyword evidence="1" id="KW-0479">Metal-binding</keyword>
<name>A0A0K9Q4A9_ZOSMR</name>
<feature type="region of interest" description="Disordered" evidence="6">
    <location>
        <begin position="1"/>
        <end position="39"/>
    </location>
</feature>
<feature type="domain" description="UBP-type" evidence="8">
    <location>
        <begin position="220"/>
        <end position="313"/>
    </location>
</feature>
<dbReference type="SMART" id="SM00184">
    <property type="entry name" value="RING"/>
    <property type="match status" value="1"/>
</dbReference>
<dbReference type="Pfam" id="PF02148">
    <property type="entry name" value="zf-UBP"/>
    <property type="match status" value="1"/>
</dbReference>
<keyword evidence="9" id="KW-0378">Hydrolase</keyword>
<dbReference type="GO" id="GO:0061630">
    <property type="term" value="F:ubiquitin protein ligase activity"/>
    <property type="evidence" value="ECO:0000318"/>
    <property type="project" value="GO_Central"/>
</dbReference>
<evidence type="ECO:0000313" key="10">
    <source>
        <dbReference type="Proteomes" id="UP000036987"/>
    </source>
</evidence>
<comment type="caution">
    <text evidence="9">The sequence shown here is derived from an EMBL/GenBank/DDBJ whole genome shotgun (WGS) entry which is preliminary data.</text>
</comment>
<feature type="compositionally biased region" description="Low complexity" evidence="6">
    <location>
        <begin position="16"/>
        <end position="37"/>
    </location>
</feature>
<dbReference type="PROSITE" id="PS50271">
    <property type="entry name" value="ZF_UBP"/>
    <property type="match status" value="1"/>
</dbReference>
<evidence type="ECO:0000259" key="7">
    <source>
        <dbReference type="PROSITE" id="PS50089"/>
    </source>
</evidence>
<dbReference type="Proteomes" id="UP000036987">
    <property type="component" value="Unassembled WGS sequence"/>
</dbReference>
<evidence type="ECO:0000256" key="5">
    <source>
        <dbReference type="SAM" id="Coils"/>
    </source>
</evidence>
<feature type="domain" description="RING-type" evidence="7">
    <location>
        <begin position="186"/>
        <end position="226"/>
    </location>
</feature>
<dbReference type="STRING" id="29655.A0A0K9Q4A9"/>
<gene>
    <name evidence="9" type="ORF">ZOSMA_107G00210</name>
</gene>
<reference evidence="10" key="1">
    <citation type="journal article" date="2016" name="Nature">
        <title>The genome of the seagrass Zostera marina reveals angiosperm adaptation to the sea.</title>
        <authorList>
            <person name="Olsen J.L."/>
            <person name="Rouze P."/>
            <person name="Verhelst B."/>
            <person name="Lin Y.-C."/>
            <person name="Bayer T."/>
            <person name="Collen J."/>
            <person name="Dattolo E."/>
            <person name="De Paoli E."/>
            <person name="Dittami S."/>
            <person name="Maumus F."/>
            <person name="Michel G."/>
            <person name="Kersting A."/>
            <person name="Lauritano C."/>
            <person name="Lohaus R."/>
            <person name="Toepel M."/>
            <person name="Tonon T."/>
            <person name="Vanneste K."/>
            <person name="Amirebrahimi M."/>
            <person name="Brakel J."/>
            <person name="Bostroem C."/>
            <person name="Chovatia M."/>
            <person name="Grimwood J."/>
            <person name="Jenkins J.W."/>
            <person name="Jueterbock A."/>
            <person name="Mraz A."/>
            <person name="Stam W.T."/>
            <person name="Tice H."/>
            <person name="Bornberg-Bauer E."/>
            <person name="Green P.J."/>
            <person name="Pearson G.A."/>
            <person name="Procaccini G."/>
            <person name="Duarte C.M."/>
            <person name="Schmutz J."/>
            <person name="Reusch T.B.H."/>
            <person name="Van de Peer Y."/>
        </authorList>
    </citation>
    <scope>NUCLEOTIDE SEQUENCE [LARGE SCALE GENOMIC DNA]</scope>
    <source>
        <strain evidence="10">cv. Finnish</strain>
    </source>
</reference>
<proteinExistence type="predicted"/>
<feature type="coiled-coil region" evidence="5">
    <location>
        <begin position="391"/>
        <end position="425"/>
    </location>
</feature>
<keyword evidence="5" id="KW-0175">Coiled coil</keyword>
<dbReference type="InterPro" id="IPR011422">
    <property type="entry name" value="BRAP2/ETP1_RRM"/>
</dbReference>
<evidence type="ECO:0000313" key="9">
    <source>
        <dbReference type="EMBL" id="KMZ76024.1"/>
    </source>
</evidence>
<dbReference type="PROSITE" id="PS50089">
    <property type="entry name" value="ZF_RING_2"/>
    <property type="match status" value="1"/>
</dbReference>
<evidence type="ECO:0000256" key="4">
    <source>
        <dbReference type="PROSITE-ProRule" id="PRU00502"/>
    </source>
</evidence>
<evidence type="ECO:0000259" key="8">
    <source>
        <dbReference type="PROSITE" id="PS50271"/>
    </source>
</evidence>
<keyword evidence="3" id="KW-0862">Zinc</keyword>
<organism evidence="9 10">
    <name type="scientific">Zostera marina</name>
    <name type="common">Eelgrass</name>
    <dbReference type="NCBI Taxonomy" id="29655"/>
    <lineage>
        <taxon>Eukaryota</taxon>
        <taxon>Viridiplantae</taxon>
        <taxon>Streptophyta</taxon>
        <taxon>Embryophyta</taxon>
        <taxon>Tracheophyta</taxon>
        <taxon>Spermatophyta</taxon>
        <taxon>Magnoliopsida</taxon>
        <taxon>Liliopsida</taxon>
        <taxon>Zosteraceae</taxon>
        <taxon>Zostera</taxon>
    </lineage>
</organism>
<evidence type="ECO:0000256" key="3">
    <source>
        <dbReference type="ARBA" id="ARBA00022833"/>
    </source>
</evidence>
<dbReference type="GO" id="GO:0016567">
    <property type="term" value="P:protein ubiquitination"/>
    <property type="evidence" value="ECO:0000318"/>
    <property type="project" value="GO_Central"/>
</dbReference>
<keyword evidence="10" id="KW-1185">Reference proteome</keyword>
<feature type="compositionally biased region" description="Polar residues" evidence="6">
    <location>
        <begin position="479"/>
        <end position="496"/>
    </location>
</feature>
<evidence type="ECO:0000256" key="2">
    <source>
        <dbReference type="ARBA" id="ARBA00022771"/>
    </source>
</evidence>
<dbReference type="GO" id="GO:0007265">
    <property type="term" value="P:Ras protein signal transduction"/>
    <property type="evidence" value="ECO:0000318"/>
    <property type="project" value="GO_Central"/>
</dbReference>
<dbReference type="EMBL" id="LFYR01000090">
    <property type="protein sequence ID" value="KMZ76024.1"/>
    <property type="molecule type" value="Genomic_DNA"/>
</dbReference>
<dbReference type="OMA" id="YIEHASD"/>
<dbReference type="Gene3D" id="3.30.40.10">
    <property type="entry name" value="Zinc/RING finger domain, C3HC4 (zinc finger)"/>
    <property type="match status" value="2"/>
</dbReference>
<dbReference type="InterPro" id="IPR047243">
    <property type="entry name" value="RING-H2_BRAP2"/>
</dbReference>
<dbReference type="Pfam" id="PF07576">
    <property type="entry name" value="BRAP2"/>
    <property type="match status" value="1"/>
</dbReference>
<dbReference type="GO" id="GO:0008270">
    <property type="term" value="F:zinc ion binding"/>
    <property type="evidence" value="ECO:0007669"/>
    <property type="project" value="UniProtKB-KW"/>
</dbReference>
<dbReference type="GO" id="GO:0016787">
    <property type="term" value="F:hydrolase activity"/>
    <property type="evidence" value="ECO:0007669"/>
    <property type="project" value="UniProtKB-KW"/>
</dbReference>
<keyword evidence="2 4" id="KW-0863">Zinc-finger</keyword>
<dbReference type="Pfam" id="PF13639">
    <property type="entry name" value="zf-RING_2"/>
    <property type="match status" value="1"/>
</dbReference>
<evidence type="ECO:0000256" key="6">
    <source>
        <dbReference type="SAM" id="MobiDB-lite"/>
    </source>
</evidence>
<feature type="region of interest" description="Disordered" evidence="6">
    <location>
        <begin position="468"/>
        <end position="502"/>
    </location>
</feature>
<dbReference type="CDD" id="cd16457">
    <property type="entry name" value="RING-H2_BRAP2"/>
    <property type="match status" value="1"/>
</dbReference>
<evidence type="ECO:0000256" key="1">
    <source>
        <dbReference type="ARBA" id="ARBA00022723"/>
    </source>
</evidence>
<dbReference type="AlphaFoldDB" id="A0A0K9Q4A9"/>
<dbReference type="PANTHER" id="PTHR24007">
    <property type="entry name" value="BRCA1-ASSOCIATED PROTEIN"/>
    <property type="match status" value="1"/>
</dbReference>
<dbReference type="OrthoDB" id="273556at2759"/>
<dbReference type="InterPro" id="IPR001841">
    <property type="entry name" value="Znf_RING"/>
</dbReference>
<dbReference type="SMART" id="SM00290">
    <property type="entry name" value="ZnF_UBP"/>
    <property type="match status" value="1"/>
</dbReference>
<dbReference type="SUPFAM" id="SSF57850">
    <property type="entry name" value="RING/U-box"/>
    <property type="match status" value="1"/>
</dbReference>
<protein>
    <submittedName>
        <fullName evidence="9">Ubiquitin carboxyl-terminal hydrolase</fullName>
    </submittedName>
</protein>
<sequence length="502" mass="57044">MYALRIHSLDTTARESASSGETSGSSSSSSQSSTIESRNPNLNLIETKGVVHLYRVTSTSTDASSSTSSEPHPILPPYRGRILFALSVPSSISIDGFLEFCGSLHANHCSEIRFIRNDGAEDRYSVLITLYDQRSADIFYRKVNGWTFPPADEDVCHLMFVSSVEFTDAPHIASIPPTGCTELPTCPVCLERLDQDTGGIVTTDCDHSYQCSCVSKWMNSSCPVCRFCQEHVDKPNCSVCETEENIWICLICSFIGCGRYKDGHAIKHWKDTQHCYSLDVVTQRVWDYAGDTYVHRLNLSKTDGKLVKEKHTCGFPDGNSEDSAGIDGTLFASQVEAIKDEYDRLLESQSEDQRRYYESLIKDAEERKKDVVDKALEKAKVTKLQDIEIKIKMTIEEKNSTEALNEELRKEQKVYQEKYKEHQQRQRVSTTKEEERLRDVEEQVWDYKHYIESQKVLRNMENYDEDIKDGTVLPMPPSSIETSIGKTNKPSGSHSQVNRRRR</sequence>
<dbReference type="PANTHER" id="PTHR24007:SF10">
    <property type="entry name" value="BRAP2 RING ZNF UBP DOMAIN-CONTAINING PROTEIN 1"/>
    <property type="match status" value="1"/>
</dbReference>
<dbReference type="InterPro" id="IPR013083">
    <property type="entry name" value="Znf_RING/FYVE/PHD"/>
</dbReference>
<accession>A0A0K9Q4A9</accession>